<comment type="caution">
    <text evidence="1">The sequence shown here is derived from an EMBL/GenBank/DDBJ whole genome shotgun (WGS) entry which is preliminary data.</text>
</comment>
<proteinExistence type="predicted"/>
<evidence type="ECO:0000313" key="1">
    <source>
        <dbReference type="EMBL" id="KKP69653.1"/>
    </source>
</evidence>
<evidence type="ECO:0008006" key="3">
    <source>
        <dbReference type="Google" id="ProtNLM"/>
    </source>
</evidence>
<sequence>MKALLTNKLVIGILAVAVVAGGGFFAYQAISNNSGNNNSGNNNSNNSNNNSNTNSNGDFIKTGQYSFGLDVCNEFTKEMAGVAIDKTIVKTEDYSNSMSVGCNYYTDKVDFVVVDVGYGQAEKQKKGLEILDRTIVSEPSIGLENFISISDKAPGEYLDIYMVVDPEIKFVRIGRSSAKLVSNELLVKLAKSVEEKIRSYR</sequence>
<accession>A0A0G0BJQ4</accession>
<reference evidence="1 2" key="1">
    <citation type="journal article" date="2015" name="Nature">
        <title>rRNA introns, odd ribosomes, and small enigmatic genomes across a large radiation of phyla.</title>
        <authorList>
            <person name="Brown C.T."/>
            <person name="Hug L.A."/>
            <person name="Thomas B.C."/>
            <person name="Sharon I."/>
            <person name="Castelle C.J."/>
            <person name="Singh A."/>
            <person name="Wilkins M.J."/>
            <person name="Williams K.H."/>
            <person name="Banfield J.F."/>
        </authorList>
    </citation>
    <scope>NUCLEOTIDE SEQUENCE [LARGE SCALE GENOMIC DNA]</scope>
</reference>
<dbReference type="EMBL" id="LBQB01000004">
    <property type="protein sequence ID" value="KKP69653.1"/>
    <property type="molecule type" value="Genomic_DNA"/>
</dbReference>
<evidence type="ECO:0000313" key="2">
    <source>
        <dbReference type="Proteomes" id="UP000034581"/>
    </source>
</evidence>
<dbReference type="AlphaFoldDB" id="A0A0G0BJQ4"/>
<gene>
    <name evidence="1" type="ORF">UR67_C0004G0050</name>
</gene>
<dbReference type="STRING" id="1618350.UR67_C0004G0050"/>
<protein>
    <recommendedName>
        <fullName evidence="3">DUF3558 domain-containing protein</fullName>
    </recommendedName>
</protein>
<name>A0A0G0BJQ4_UNCC3</name>
<dbReference type="Proteomes" id="UP000034581">
    <property type="component" value="Unassembled WGS sequence"/>
</dbReference>
<organism evidence="1 2">
    <name type="scientific">candidate division CPR3 bacterium GW2011_GWF2_35_18</name>
    <dbReference type="NCBI Taxonomy" id="1618350"/>
    <lineage>
        <taxon>Bacteria</taxon>
        <taxon>Bacteria division CPR3</taxon>
    </lineage>
</organism>